<evidence type="ECO:0000313" key="2">
    <source>
        <dbReference type="EMBL" id="SJL14662.1"/>
    </source>
</evidence>
<dbReference type="Proteomes" id="UP000219338">
    <property type="component" value="Unassembled WGS sequence"/>
</dbReference>
<dbReference type="OrthoDB" id="3248197at2759"/>
<reference evidence="3" key="1">
    <citation type="journal article" date="2017" name="Nat. Ecol. Evol.">
        <title>Genome expansion and lineage-specific genetic innovations in the forest pathogenic fungi Armillaria.</title>
        <authorList>
            <person name="Sipos G."/>
            <person name="Prasanna A.N."/>
            <person name="Walter M.C."/>
            <person name="O'Connor E."/>
            <person name="Balint B."/>
            <person name="Krizsan K."/>
            <person name="Kiss B."/>
            <person name="Hess J."/>
            <person name="Varga T."/>
            <person name="Slot J."/>
            <person name="Riley R."/>
            <person name="Boka B."/>
            <person name="Rigling D."/>
            <person name="Barry K."/>
            <person name="Lee J."/>
            <person name="Mihaltcheva S."/>
            <person name="LaButti K."/>
            <person name="Lipzen A."/>
            <person name="Waldron R."/>
            <person name="Moloney N.M."/>
            <person name="Sperisen C."/>
            <person name="Kredics L."/>
            <person name="Vagvoelgyi C."/>
            <person name="Patrignani A."/>
            <person name="Fitzpatrick D."/>
            <person name="Nagy I."/>
            <person name="Doyle S."/>
            <person name="Anderson J.B."/>
            <person name="Grigoriev I.V."/>
            <person name="Gueldener U."/>
            <person name="Muensterkoetter M."/>
            <person name="Nagy L.G."/>
        </authorList>
    </citation>
    <scope>NUCLEOTIDE SEQUENCE [LARGE SCALE GENOMIC DNA]</scope>
    <source>
        <strain evidence="3">C18/9</strain>
    </source>
</reference>
<dbReference type="EMBL" id="FUEG01000024">
    <property type="protein sequence ID" value="SJL14662.1"/>
    <property type="molecule type" value="Genomic_DNA"/>
</dbReference>
<keyword evidence="3" id="KW-1185">Reference proteome</keyword>
<dbReference type="InterPro" id="IPR001810">
    <property type="entry name" value="F-box_dom"/>
</dbReference>
<sequence>MKAIPSPPSPEIIDGLLHNLPPSDTIRPAVLAKIQECQHFIAAVNKFGHRLVVKDHLFLSVEKAKAEKLLVHLKSILHPIRCVPNDVLLELFTLVVDFTDASAVSTDTVLWACARVCQQWRALILATSSLWSDVHLNFDDNIYSHVPATKWQSLTVDAGPEVYKMFEKCPRESLTELCTLSIADSAYMDADPEEEDQYTGVILKAFRFTPKLRRLFLSPLPLSSLPLSAETMYNNIQEFSVNLFDQLPDVSRLLPAMWALKSLDILCDEKWR</sequence>
<name>A0A284S0X0_ARMOS</name>
<protein>
    <recommendedName>
        <fullName evidence="1">F-box domain-containing protein</fullName>
    </recommendedName>
</protein>
<dbReference type="OMA" id="RIQEYEC"/>
<proteinExistence type="predicted"/>
<evidence type="ECO:0000313" key="3">
    <source>
        <dbReference type="Proteomes" id="UP000219338"/>
    </source>
</evidence>
<dbReference type="Pfam" id="PF12937">
    <property type="entry name" value="F-box-like"/>
    <property type="match status" value="1"/>
</dbReference>
<gene>
    <name evidence="2" type="ORF">ARMOST_18127</name>
</gene>
<evidence type="ECO:0000259" key="1">
    <source>
        <dbReference type="Pfam" id="PF12937"/>
    </source>
</evidence>
<feature type="domain" description="F-box" evidence="1">
    <location>
        <begin position="82"/>
        <end position="136"/>
    </location>
</feature>
<accession>A0A284S0X0</accession>
<organism evidence="2 3">
    <name type="scientific">Armillaria ostoyae</name>
    <name type="common">Armillaria root rot fungus</name>
    <dbReference type="NCBI Taxonomy" id="47428"/>
    <lineage>
        <taxon>Eukaryota</taxon>
        <taxon>Fungi</taxon>
        <taxon>Dikarya</taxon>
        <taxon>Basidiomycota</taxon>
        <taxon>Agaricomycotina</taxon>
        <taxon>Agaricomycetes</taxon>
        <taxon>Agaricomycetidae</taxon>
        <taxon>Agaricales</taxon>
        <taxon>Marasmiineae</taxon>
        <taxon>Physalacriaceae</taxon>
        <taxon>Armillaria</taxon>
    </lineage>
</organism>
<dbReference type="AlphaFoldDB" id="A0A284S0X0"/>